<comment type="caution">
    <text evidence="1">The sequence shown here is derived from an EMBL/GenBank/DDBJ whole genome shotgun (WGS) entry which is preliminary data.</text>
</comment>
<proteinExistence type="predicted"/>
<organism evidence="1 2">
    <name type="scientific">Endocarpon pusillum</name>
    <dbReference type="NCBI Taxonomy" id="364733"/>
    <lineage>
        <taxon>Eukaryota</taxon>
        <taxon>Fungi</taxon>
        <taxon>Dikarya</taxon>
        <taxon>Ascomycota</taxon>
        <taxon>Pezizomycotina</taxon>
        <taxon>Eurotiomycetes</taxon>
        <taxon>Chaetothyriomycetidae</taxon>
        <taxon>Verrucariales</taxon>
        <taxon>Verrucariaceae</taxon>
        <taxon>Endocarpon</taxon>
    </lineage>
</organism>
<reference evidence="1" key="1">
    <citation type="submission" date="2020-02" db="EMBL/GenBank/DDBJ databases">
        <authorList>
            <person name="Palmer J.M."/>
        </authorList>
    </citation>
    <scope>NUCLEOTIDE SEQUENCE</scope>
    <source>
        <strain evidence="1">EPUS1.4</strain>
        <tissue evidence="1">Thallus</tissue>
    </source>
</reference>
<keyword evidence="2" id="KW-1185">Reference proteome</keyword>
<dbReference type="AlphaFoldDB" id="A0A8H7ATS7"/>
<dbReference type="EMBL" id="JAACFV010000002">
    <property type="protein sequence ID" value="KAF7514229.1"/>
    <property type="molecule type" value="Genomic_DNA"/>
</dbReference>
<evidence type="ECO:0000313" key="2">
    <source>
        <dbReference type="Proteomes" id="UP000606974"/>
    </source>
</evidence>
<sequence>MICDWSHIVIRRQHDRVGVPYVISNRFYETPTHGKARRSQLIIYTYTAGDPIWSMPEAVIHDPLRTAFPASSQHGEWSLYLSPIPSDEI</sequence>
<name>A0A8H7ATS7_9EURO</name>
<gene>
    <name evidence="1" type="ORF">GJ744_004554</name>
</gene>
<accession>A0A8H7ATS7</accession>
<protein>
    <submittedName>
        <fullName evidence="1">Uncharacterized protein</fullName>
    </submittedName>
</protein>
<evidence type="ECO:0000313" key="1">
    <source>
        <dbReference type="EMBL" id="KAF7514229.1"/>
    </source>
</evidence>
<dbReference type="Proteomes" id="UP000606974">
    <property type="component" value="Unassembled WGS sequence"/>
</dbReference>